<keyword evidence="2" id="KW-1185">Reference proteome</keyword>
<reference evidence="2" key="1">
    <citation type="journal article" date="2015" name="Nat. Plants">
        <title>Genome expansion of Arabis alpina linked with retrotransposition and reduced symmetric DNA methylation.</title>
        <authorList>
            <person name="Willing E.M."/>
            <person name="Rawat V."/>
            <person name="Mandakova T."/>
            <person name="Maumus F."/>
            <person name="James G.V."/>
            <person name="Nordstroem K.J."/>
            <person name="Becker C."/>
            <person name="Warthmann N."/>
            <person name="Chica C."/>
            <person name="Szarzynska B."/>
            <person name="Zytnicki M."/>
            <person name="Albani M.C."/>
            <person name="Kiefer C."/>
            <person name="Bergonzi S."/>
            <person name="Castaings L."/>
            <person name="Mateos J.L."/>
            <person name="Berns M.C."/>
            <person name="Bujdoso N."/>
            <person name="Piofczyk T."/>
            <person name="de Lorenzo L."/>
            <person name="Barrero-Sicilia C."/>
            <person name="Mateos I."/>
            <person name="Piednoel M."/>
            <person name="Hagmann J."/>
            <person name="Chen-Min-Tao R."/>
            <person name="Iglesias-Fernandez R."/>
            <person name="Schuster S.C."/>
            <person name="Alonso-Blanco C."/>
            <person name="Roudier F."/>
            <person name="Carbonero P."/>
            <person name="Paz-Ares J."/>
            <person name="Davis S.J."/>
            <person name="Pecinka A."/>
            <person name="Quesneville H."/>
            <person name="Colot V."/>
            <person name="Lysak M.A."/>
            <person name="Weigel D."/>
            <person name="Coupland G."/>
            <person name="Schneeberger K."/>
        </authorList>
    </citation>
    <scope>NUCLEOTIDE SEQUENCE [LARGE SCALE GENOMIC DNA]</scope>
    <source>
        <strain evidence="2">cv. Pajares</strain>
    </source>
</reference>
<evidence type="ECO:0000313" key="1">
    <source>
        <dbReference type="EMBL" id="KFK22595.1"/>
    </source>
</evidence>
<sequence>MFYHFLFSWIWTR</sequence>
<gene>
    <name evidence="1" type="ORF">AALP_AAs68366U000100</name>
</gene>
<accession>A0A087FY93</accession>
<dbReference type="Proteomes" id="UP000029120">
    <property type="component" value="Unassembled WGS sequence"/>
</dbReference>
<feature type="non-terminal residue" evidence="1">
    <location>
        <position position="13"/>
    </location>
</feature>
<protein>
    <submittedName>
        <fullName evidence="1">Uncharacterized protein</fullName>
    </submittedName>
</protein>
<organism evidence="1 2">
    <name type="scientific">Arabis alpina</name>
    <name type="common">Alpine rock-cress</name>
    <dbReference type="NCBI Taxonomy" id="50452"/>
    <lineage>
        <taxon>Eukaryota</taxon>
        <taxon>Viridiplantae</taxon>
        <taxon>Streptophyta</taxon>
        <taxon>Embryophyta</taxon>
        <taxon>Tracheophyta</taxon>
        <taxon>Spermatophyta</taxon>
        <taxon>Magnoliopsida</taxon>
        <taxon>eudicotyledons</taxon>
        <taxon>Gunneridae</taxon>
        <taxon>Pentapetalae</taxon>
        <taxon>rosids</taxon>
        <taxon>malvids</taxon>
        <taxon>Brassicales</taxon>
        <taxon>Brassicaceae</taxon>
        <taxon>Arabideae</taxon>
        <taxon>Arabis</taxon>
    </lineage>
</organism>
<proteinExistence type="predicted"/>
<name>A0A087FY93_ARAAL</name>
<evidence type="ECO:0000313" key="2">
    <source>
        <dbReference type="Proteomes" id="UP000029120"/>
    </source>
</evidence>
<dbReference type="EMBL" id="KL987592">
    <property type="protein sequence ID" value="KFK22595.1"/>
    <property type="molecule type" value="Genomic_DNA"/>
</dbReference>